<evidence type="ECO:0000313" key="1">
    <source>
        <dbReference type="EMBL" id="ARE86630.1"/>
    </source>
</evidence>
<organism evidence="1 2">
    <name type="scientific">Clostridium formicaceticum</name>
    <dbReference type="NCBI Taxonomy" id="1497"/>
    <lineage>
        <taxon>Bacteria</taxon>
        <taxon>Bacillati</taxon>
        <taxon>Bacillota</taxon>
        <taxon>Clostridia</taxon>
        <taxon>Eubacteriales</taxon>
        <taxon>Clostridiaceae</taxon>
        <taxon>Clostridium</taxon>
    </lineage>
</organism>
<dbReference type="Proteomes" id="UP000192478">
    <property type="component" value="Chromosome"/>
</dbReference>
<sequence length="35" mass="4138">MSMLPREVLKVLIAYISPYYFGNYRSKFIHIVNSS</sequence>
<protein>
    <recommendedName>
        <fullName evidence="3">Transposase</fullName>
    </recommendedName>
</protein>
<gene>
    <name evidence="1" type="ORF">CLFO_09560</name>
</gene>
<accession>A0AAC9RLT5</accession>
<dbReference type="EMBL" id="CP020559">
    <property type="protein sequence ID" value="ARE86630.1"/>
    <property type="molecule type" value="Genomic_DNA"/>
</dbReference>
<evidence type="ECO:0000313" key="2">
    <source>
        <dbReference type="Proteomes" id="UP000192478"/>
    </source>
</evidence>
<proteinExistence type="predicted"/>
<evidence type="ECO:0008006" key="3">
    <source>
        <dbReference type="Google" id="ProtNLM"/>
    </source>
</evidence>
<reference evidence="1 2" key="1">
    <citation type="submission" date="2017-03" db="EMBL/GenBank/DDBJ databases">
        <title>Complete sequence of Clostridium formicaceticum DSM 92.</title>
        <authorList>
            <person name="Poehlein A."/>
            <person name="Karl M."/>
            <person name="Bengelsdorf F.R."/>
            <person name="Duerre P."/>
            <person name="Daniel R."/>
        </authorList>
    </citation>
    <scope>NUCLEOTIDE SEQUENCE [LARGE SCALE GENOMIC DNA]</scope>
    <source>
        <strain evidence="1 2">DSM 92</strain>
    </source>
</reference>
<name>A0AAC9RLT5_9CLOT</name>
<dbReference type="AlphaFoldDB" id="A0AAC9RLT5"/>